<dbReference type="InterPro" id="IPR001299">
    <property type="entry name" value="Ependymin"/>
</dbReference>
<dbReference type="Ensembl" id="ENSELUT00000021786.3">
    <property type="protein sequence ID" value="ENSELUP00000034751.1"/>
    <property type="gene ID" value="ENSELUG00000013408.3"/>
</dbReference>
<dbReference type="GO" id="GO:0005509">
    <property type="term" value="F:calcium ion binding"/>
    <property type="evidence" value="ECO:0007669"/>
    <property type="project" value="InterPro"/>
</dbReference>
<sequence length="217" mass="24717">MRTLVLLVFCLAVGCLSQAPRPCRSPPLLTGSLAVMNKKVHAFAKYTYDAMGQRIRFKEMGTYENKTFGIDALLLFRKGIMYKIHHRNKTCKKERLTREHFHPMEIPRDATLLGQVVLGSSSGPGQGLLVNTWHGEHKTRTGGMRKYLSTFTEFGCIPVTFTHHTNRTGWVMTTFFNIVIGIQNPEEFIPPKFCKGAELDETEEEADFYSVFNHVEN</sequence>
<keyword evidence="2" id="KW-0732">Signal</keyword>
<dbReference type="KEGG" id="els:105020702"/>
<evidence type="ECO:0000313" key="3">
    <source>
        <dbReference type="EMBL" id="ACO14291.1"/>
    </source>
</evidence>
<gene>
    <name evidence="3" type="primary">EPD</name>
</gene>
<organism evidence="3">
    <name type="scientific">Esox lucius</name>
    <name type="common">Northern pike</name>
    <dbReference type="NCBI Taxonomy" id="8010"/>
    <lineage>
        <taxon>Eukaryota</taxon>
        <taxon>Metazoa</taxon>
        <taxon>Chordata</taxon>
        <taxon>Craniata</taxon>
        <taxon>Vertebrata</taxon>
        <taxon>Euteleostomi</taxon>
        <taxon>Actinopterygii</taxon>
        <taxon>Neopterygii</taxon>
        <taxon>Teleostei</taxon>
        <taxon>Protacanthopterygii</taxon>
        <taxon>Esociformes</taxon>
        <taxon>Esocidae</taxon>
        <taxon>Esox</taxon>
    </lineage>
</organism>
<reference evidence="4" key="4">
    <citation type="submission" date="2020-02" db="EMBL/GenBank/DDBJ databases">
        <title>Esox lucius (northern pike) genome, fEsoLuc1, primary haplotype.</title>
        <authorList>
            <person name="Myers G."/>
            <person name="Karagic N."/>
            <person name="Meyer A."/>
            <person name="Pippel M."/>
            <person name="Reichard M."/>
            <person name="Winkler S."/>
            <person name="Tracey A."/>
            <person name="Sims Y."/>
            <person name="Howe K."/>
            <person name="Rhie A."/>
            <person name="Formenti G."/>
            <person name="Durbin R."/>
            <person name="Fedrigo O."/>
            <person name="Jarvis E.D."/>
        </authorList>
    </citation>
    <scope>NUCLEOTIDE SEQUENCE [LARGE SCALE GENOMIC DNA]</scope>
</reference>
<evidence type="ECO:0000256" key="1">
    <source>
        <dbReference type="ARBA" id="ARBA00010771"/>
    </source>
</evidence>
<feature type="chain" id="PRO_5044729064" evidence="2">
    <location>
        <begin position="18"/>
        <end position="217"/>
    </location>
</feature>
<evidence type="ECO:0000256" key="2">
    <source>
        <dbReference type="SAM" id="SignalP"/>
    </source>
</evidence>
<dbReference type="GeneID" id="105020702"/>
<reference evidence="4" key="5">
    <citation type="submission" date="2025-05" db="UniProtKB">
        <authorList>
            <consortium name="Ensembl"/>
        </authorList>
    </citation>
    <scope>IDENTIFICATION</scope>
</reference>
<accession>C1BZ38</accession>
<dbReference type="PRINTS" id="PR00317">
    <property type="entry name" value="EPENDYMIN"/>
</dbReference>
<comment type="similarity">
    <text evidence="1">Belongs to the ependymin family.</text>
</comment>
<reference evidence="5" key="3">
    <citation type="journal article" date="2014" name="PLoS ONE">
        <title>The genome and linkage map of the northern pike (Esox lucius): conserved synteny revealed between the salmonid sister group and the Neoteleostei.</title>
        <authorList>
            <person name="Rondeau E.B."/>
            <person name="Minkley D.R."/>
            <person name="Leong J.S."/>
            <person name="Messmer A.M."/>
            <person name="Jantzen J.R."/>
            <person name="von Schalburg K.R."/>
            <person name="Lemon C."/>
            <person name="Bird N.H."/>
            <person name="Koop B.F."/>
        </authorList>
    </citation>
    <scope>NUCLEOTIDE SEQUENCE</scope>
</reference>
<dbReference type="AlphaFoldDB" id="C1BZ38"/>
<dbReference type="Bgee" id="ENSELUG00000013554">
    <property type="expression patterns" value="Expressed in pharyngeal gill and 15 other cell types or tissues"/>
</dbReference>
<dbReference type="Proteomes" id="UP000265140">
    <property type="component" value="Chromosome 24"/>
</dbReference>
<protein>
    <submittedName>
        <fullName evidence="3">Ependymin</fullName>
    </submittedName>
</protein>
<dbReference type="PROSITE" id="PS51257">
    <property type="entry name" value="PROKAR_LIPOPROTEIN"/>
    <property type="match status" value="1"/>
</dbReference>
<feature type="signal peptide" evidence="2">
    <location>
        <begin position="1"/>
        <end position="17"/>
    </location>
</feature>
<name>C1BZ38_ESOLU</name>
<dbReference type="RefSeq" id="NP_001290645.1">
    <property type="nucleotide sequence ID" value="NM_001303716.1"/>
</dbReference>
<proteinExistence type="evidence at transcript level"/>
<reference evidence="3" key="1">
    <citation type="journal article" date="2010" name="BMC Genomics">
        <title>Salmo salar and Esox lucius full-length cDNA sequences reveal changes in evolutionary pressures on a post-tetraploidization genome.</title>
        <authorList>
            <person name="Leong J.S."/>
            <person name="Jantzen S.G."/>
            <person name="von Schalburg K.R."/>
            <person name="Cooper G.A."/>
            <person name="Messmer A.M."/>
            <person name="Liao N.Y."/>
            <person name="Munro S."/>
            <person name="Moore R."/>
            <person name="Holt R.A."/>
            <person name="Jones S.J."/>
            <person name="Davidson W.S."/>
            <person name="Koop B.F."/>
        </authorList>
    </citation>
    <scope>NUCLEOTIDE SEQUENCE</scope>
    <source>
        <tissue evidence="3">Head kidney</tissue>
    </source>
</reference>
<evidence type="ECO:0000313" key="5">
    <source>
        <dbReference type="Proteomes" id="UP000265140"/>
    </source>
</evidence>
<dbReference type="OMA" id="CKAPPYL"/>
<dbReference type="Pfam" id="PF00811">
    <property type="entry name" value="Ependymin"/>
    <property type="match status" value="1"/>
</dbReference>
<dbReference type="EMBL" id="BT079867">
    <property type="protein sequence ID" value="ACO14291.1"/>
    <property type="molecule type" value="mRNA"/>
</dbReference>
<evidence type="ECO:0000313" key="4">
    <source>
        <dbReference type="Ensembl" id="ENSELUP00000034751.1"/>
    </source>
</evidence>
<dbReference type="GO" id="GO:0005764">
    <property type="term" value="C:lysosome"/>
    <property type="evidence" value="ECO:0007669"/>
    <property type="project" value="TreeGrafter"/>
</dbReference>
<dbReference type="GO" id="GO:0007160">
    <property type="term" value="P:cell-matrix adhesion"/>
    <property type="evidence" value="ECO:0007669"/>
    <property type="project" value="InterPro"/>
</dbReference>
<dbReference type="SMART" id="SM00026">
    <property type="entry name" value="EPEND"/>
    <property type="match status" value="1"/>
</dbReference>
<dbReference type="PANTHER" id="PTHR10697">
    <property type="entry name" value="MAMMALIAN EPENDYMIN-RELATED PROTEIN 1"/>
    <property type="match status" value="1"/>
</dbReference>
<keyword evidence="5" id="KW-1185">Reference proteome</keyword>
<dbReference type="OrthoDB" id="9942506at2759"/>
<dbReference type="GeneTree" id="ENSGT00940000164430"/>
<dbReference type="GO" id="GO:0005576">
    <property type="term" value="C:extracellular region"/>
    <property type="evidence" value="ECO:0007669"/>
    <property type="project" value="InterPro"/>
</dbReference>
<dbReference type="PANTHER" id="PTHR10697:SF5">
    <property type="entry name" value="EPENDYMIN-RELATED"/>
    <property type="match status" value="1"/>
</dbReference>
<reference evidence="3" key="2">
    <citation type="submission" date="2010-07" db="EMBL/GenBank/DDBJ databases">
        <title>Esox lucius ESTs and full-length cDNAs.</title>
        <authorList>
            <consortium name="cGRASP (B.F. Koop &amp; W.S. Davidson)"/>
            <person name="Leong J."/>
            <person name="Jantzen S."/>
            <person name="Cooper G."/>
            <person name="Davidson W.S."/>
            <person name="Koop B.F."/>
        </authorList>
    </citation>
    <scope>NUCLEOTIDE SEQUENCE</scope>
    <source>
        <tissue evidence="3">Head kidney</tissue>
    </source>
</reference>